<protein>
    <recommendedName>
        <fullName evidence="3">very-long-chain 3-oxoacyl-CoA synthase</fullName>
        <ecNumber evidence="3">2.3.1.199</ecNumber>
    </recommendedName>
</protein>
<dbReference type="GO" id="GO:0030148">
    <property type="term" value="P:sphingolipid biosynthetic process"/>
    <property type="evidence" value="ECO:0007669"/>
    <property type="project" value="TreeGrafter"/>
</dbReference>
<accession>A0AAV1HY37</accession>
<dbReference type="EMBL" id="CAUYUE010000003">
    <property type="protein sequence ID" value="CAK0759143.1"/>
    <property type="molecule type" value="Genomic_DNA"/>
</dbReference>
<keyword evidence="7" id="KW-0276">Fatty acid metabolism</keyword>
<dbReference type="InterPro" id="IPR002076">
    <property type="entry name" value="ELO_fam"/>
</dbReference>
<evidence type="ECO:0000256" key="1">
    <source>
        <dbReference type="ARBA" id="ARBA00004141"/>
    </source>
</evidence>
<dbReference type="GO" id="GO:0042761">
    <property type="term" value="P:very long-chain fatty acid biosynthetic process"/>
    <property type="evidence" value="ECO:0007669"/>
    <property type="project" value="TreeGrafter"/>
</dbReference>
<comment type="catalytic activity">
    <reaction evidence="12">
        <text>a very-long-chain acyl-CoA + malonyl-CoA + H(+) = a very-long-chain 3-oxoacyl-CoA + CO2 + CoA</text>
        <dbReference type="Rhea" id="RHEA:32727"/>
        <dbReference type="ChEBI" id="CHEBI:15378"/>
        <dbReference type="ChEBI" id="CHEBI:16526"/>
        <dbReference type="ChEBI" id="CHEBI:57287"/>
        <dbReference type="ChEBI" id="CHEBI:57384"/>
        <dbReference type="ChEBI" id="CHEBI:90725"/>
        <dbReference type="ChEBI" id="CHEBI:90736"/>
        <dbReference type="EC" id="2.3.1.199"/>
    </reaction>
</comment>
<evidence type="ECO:0000256" key="13">
    <source>
        <dbReference type="SAM" id="Phobius"/>
    </source>
</evidence>
<evidence type="ECO:0000256" key="9">
    <source>
        <dbReference type="ARBA" id="ARBA00023098"/>
    </source>
</evidence>
<name>A0AAV1HY37_9CHLO</name>
<gene>
    <name evidence="14" type="ORF">CVIRNUC_002675</name>
</gene>
<proteinExistence type="inferred from homology"/>
<dbReference type="EC" id="2.3.1.199" evidence="3"/>
<feature type="transmembrane region" description="Helical" evidence="13">
    <location>
        <begin position="115"/>
        <end position="138"/>
    </location>
</feature>
<feature type="transmembrane region" description="Helical" evidence="13">
    <location>
        <begin position="207"/>
        <end position="224"/>
    </location>
</feature>
<feature type="transmembrane region" description="Helical" evidence="13">
    <location>
        <begin position="168"/>
        <end position="187"/>
    </location>
</feature>
<keyword evidence="9" id="KW-0443">Lipid metabolism</keyword>
<dbReference type="Pfam" id="PF01151">
    <property type="entry name" value="ELO"/>
    <property type="match status" value="1"/>
</dbReference>
<dbReference type="GO" id="GO:0009922">
    <property type="term" value="F:fatty acid elongase activity"/>
    <property type="evidence" value="ECO:0007669"/>
    <property type="project" value="UniProtKB-EC"/>
</dbReference>
<evidence type="ECO:0000256" key="5">
    <source>
        <dbReference type="ARBA" id="ARBA00022679"/>
    </source>
</evidence>
<evidence type="ECO:0000256" key="4">
    <source>
        <dbReference type="ARBA" id="ARBA00022516"/>
    </source>
</evidence>
<dbReference type="GO" id="GO:0034625">
    <property type="term" value="P:fatty acid elongation, monounsaturated fatty acid"/>
    <property type="evidence" value="ECO:0007669"/>
    <property type="project" value="TreeGrafter"/>
</dbReference>
<keyword evidence="5" id="KW-0808">Transferase</keyword>
<evidence type="ECO:0000313" key="15">
    <source>
        <dbReference type="Proteomes" id="UP001314263"/>
    </source>
</evidence>
<dbReference type="GO" id="GO:0019367">
    <property type="term" value="P:fatty acid elongation, saturated fatty acid"/>
    <property type="evidence" value="ECO:0007669"/>
    <property type="project" value="TreeGrafter"/>
</dbReference>
<evidence type="ECO:0000313" key="14">
    <source>
        <dbReference type="EMBL" id="CAK0759143.1"/>
    </source>
</evidence>
<comment type="similarity">
    <text evidence="2">Belongs to the ELO family.</text>
</comment>
<feature type="transmembrane region" description="Helical" evidence="13">
    <location>
        <begin position="68"/>
        <end position="87"/>
    </location>
</feature>
<comment type="caution">
    <text evidence="14">The sequence shown here is derived from an EMBL/GenBank/DDBJ whole genome shotgun (WGS) entry which is preliminary data.</text>
</comment>
<dbReference type="GO" id="GO:0005789">
    <property type="term" value="C:endoplasmic reticulum membrane"/>
    <property type="evidence" value="ECO:0007669"/>
    <property type="project" value="TreeGrafter"/>
</dbReference>
<keyword evidence="8 13" id="KW-1133">Transmembrane helix</keyword>
<keyword evidence="15" id="KW-1185">Reference proteome</keyword>
<keyword evidence="10 13" id="KW-0472">Membrane</keyword>
<dbReference type="AlphaFoldDB" id="A0AAV1HY37"/>
<organism evidence="14 15">
    <name type="scientific">Coccomyxa viridis</name>
    <dbReference type="NCBI Taxonomy" id="1274662"/>
    <lineage>
        <taxon>Eukaryota</taxon>
        <taxon>Viridiplantae</taxon>
        <taxon>Chlorophyta</taxon>
        <taxon>core chlorophytes</taxon>
        <taxon>Trebouxiophyceae</taxon>
        <taxon>Trebouxiophyceae incertae sedis</taxon>
        <taxon>Coccomyxaceae</taxon>
        <taxon>Coccomyxa</taxon>
    </lineage>
</organism>
<dbReference type="GO" id="GO:0034626">
    <property type="term" value="P:fatty acid elongation, polyunsaturated fatty acid"/>
    <property type="evidence" value="ECO:0007669"/>
    <property type="project" value="TreeGrafter"/>
</dbReference>
<evidence type="ECO:0000256" key="3">
    <source>
        <dbReference type="ARBA" id="ARBA00012307"/>
    </source>
</evidence>
<evidence type="ECO:0000256" key="12">
    <source>
        <dbReference type="ARBA" id="ARBA00047375"/>
    </source>
</evidence>
<keyword evidence="11" id="KW-0275">Fatty acid biosynthesis</keyword>
<evidence type="ECO:0000256" key="11">
    <source>
        <dbReference type="ARBA" id="ARBA00023160"/>
    </source>
</evidence>
<evidence type="ECO:0000256" key="10">
    <source>
        <dbReference type="ARBA" id="ARBA00023136"/>
    </source>
</evidence>
<dbReference type="PANTHER" id="PTHR11157:SF134">
    <property type="entry name" value="ELONGATION OF FATTY ACIDS PROTEIN 1-RELATED"/>
    <property type="match status" value="1"/>
</dbReference>
<reference evidence="14 15" key="1">
    <citation type="submission" date="2023-10" db="EMBL/GenBank/DDBJ databases">
        <authorList>
            <person name="Maclean D."/>
            <person name="Macfadyen A."/>
        </authorList>
    </citation>
    <scope>NUCLEOTIDE SEQUENCE [LARGE SCALE GENOMIC DNA]</scope>
</reference>
<evidence type="ECO:0000256" key="2">
    <source>
        <dbReference type="ARBA" id="ARBA00007263"/>
    </source>
</evidence>
<feature type="transmembrane region" description="Helical" evidence="13">
    <location>
        <begin position="236"/>
        <end position="254"/>
    </location>
</feature>
<dbReference type="InterPro" id="IPR030457">
    <property type="entry name" value="ELO_CS"/>
</dbReference>
<keyword evidence="6 13" id="KW-0812">Transmembrane</keyword>
<comment type="subcellular location">
    <subcellularLocation>
        <location evidence="1">Membrane</location>
        <topology evidence="1">Multi-pass membrane protein</topology>
    </subcellularLocation>
</comment>
<dbReference type="PROSITE" id="PS01188">
    <property type="entry name" value="ELO"/>
    <property type="match status" value="1"/>
</dbReference>
<evidence type="ECO:0000256" key="7">
    <source>
        <dbReference type="ARBA" id="ARBA00022832"/>
    </source>
</evidence>
<sequence length="277" mass="31679">MLGKAPLERVTLALMISNGMEAFDWGSRAMPMSRPVEAYSSIAAYLAGIFVLKQALPRPVGIQSWIAALHNLVLCLGSLVMFLGTAYESLQTSRQSGSAMWMFCLPKGTPIKGRLFFWTYLYYLSKFYEFIDTVLLILKGKKLTFLHVFHHAWVVLMAFWWLEAAQSLQQIALLTNTAIHVLMYYYYFMCSIKRPPRWKKLVTQSQIVQFVFSFAISIPFWFIHATQHGRCSGLEALVLNAVFNLCLLALFVNFHRSSYEQKPGSREHETGNHAKAK</sequence>
<keyword evidence="4" id="KW-0444">Lipid biosynthesis</keyword>
<feature type="transmembrane region" description="Helical" evidence="13">
    <location>
        <begin position="145"/>
        <end position="162"/>
    </location>
</feature>
<evidence type="ECO:0000256" key="8">
    <source>
        <dbReference type="ARBA" id="ARBA00022989"/>
    </source>
</evidence>
<dbReference type="PANTHER" id="PTHR11157">
    <property type="entry name" value="FATTY ACID ACYL TRANSFERASE-RELATED"/>
    <property type="match status" value="1"/>
</dbReference>
<dbReference type="Proteomes" id="UP001314263">
    <property type="component" value="Unassembled WGS sequence"/>
</dbReference>
<feature type="transmembrane region" description="Helical" evidence="13">
    <location>
        <begin position="38"/>
        <end position="56"/>
    </location>
</feature>
<evidence type="ECO:0000256" key="6">
    <source>
        <dbReference type="ARBA" id="ARBA00022692"/>
    </source>
</evidence>